<evidence type="ECO:0000313" key="5">
    <source>
        <dbReference type="EMBL" id="MFI2490348.1"/>
    </source>
</evidence>
<dbReference type="Pfam" id="PF13531">
    <property type="entry name" value="SBP_bac_11"/>
    <property type="match status" value="1"/>
</dbReference>
<evidence type="ECO:0000256" key="4">
    <source>
        <dbReference type="SAM" id="SignalP"/>
    </source>
</evidence>
<dbReference type="PROSITE" id="PS51257">
    <property type="entry name" value="PROKAR_LIPOPROTEIN"/>
    <property type="match status" value="1"/>
</dbReference>
<dbReference type="EMBL" id="JBIRYI010000024">
    <property type="protein sequence ID" value="MFI2490348.1"/>
    <property type="molecule type" value="Genomic_DNA"/>
</dbReference>
<dbReference type="NCBIfam" id="TIGR01256">
    <property type="entry name" value="modA"/>
    <property type="match status" value="1"/>
</dbReference>
<gene>
    <name evidence="5" type="primary">modA</name>
    <name evidence="5" type="ORF">ACH47X_25790</name>
</gene>
<feature type="chain" id="PRO_5045734480" evidence="4">
    <location>
        <begin position="31"/>
        <end position="271"/>
    </location>
</feature>
<evidence type="ECO:0000256" key="1">
    <source>
        <dbReference type="ARBA" id="ARBA00009175"/>
    </source>
</evidence>
<keyword evidence="3 4" id="KW-0732">Signal</keyword>
<dbReference type="SUPFAM" id="SSF53850">
    <property type="entry name" value="Periplasmic binding protein-like II"/>
    <property type="match status" value="1"/>
</dbReference>
<dbReference type="InterPro" id="IPR050682">
    <property type="entry name" value="ModA/WtpA"/>
</dbReference>
<keyword evidence="6" id="KW-1185">Reference proteome</keyword>
<accession>A0ABW7XS03</accession>
<sequence length="271" mass="27331">MTGYTHRGRASARIVAAGSVGLLAAGALTACGASSGVGGTSDADGAADRTLTVYAAASLTSTFEQIAEDFEAAHDGVDVKLSFAGSSDLVAQIQQGAPADVLASADTANMDKIVADDLQAGTPTDFASNALMIAVPPGHPADVASLADLADDDVRLVVCAPEVPCGAATERVEEAAGLTFAPVSEEQSVTDVLNKVITGEADAGLVYVTDVRGAGDKVEGIELPESDSAVNVYPIVALEQSPEPELAQEFVDAVLDQDGQRVLSDAGFAAP</sequence>
<evidence type="ECO:0000256" key="3">
    <source>
        <dbReference type="ARBA" id="ARBA00022729"/>
    </source>
</evidence>
<dbReference type="InterPro" id="IPR005950">
    <property type="entry name" value="ModA"/>
</dbReference>
<dbReference type="PANTHER" id="PTHR30632:SF0">
    <property type="entry name" value="SULFATE-BINDING PROTEIN"/>
    <property type="match status" value="1"/>
</dbReference>
<evidence type="ECO:0000313" key="6">
    <source>
        <dbReference type="Proteomes" id="UP001611580"/>
    </source>
</evidence>
<reference evidence="5 6" key="1">
    <citation type="submission" date="2024-10" db="EMBL/GenBank/DDBJ databases">
        <title>The Natural Products Discovery Center: Release of the First 8490 Sequenced Strains for Exploring Actinobacteria Biosynthetic Diversity.</title>
        <authorList>
            <person name="Kalkreuter E."/>
            <person name="Kautsar S.A."/>
            <person name="Yang D."/>
            <person name="Bader C.D."/>
            <person name="Teijaro C.N."/>
            <person name="Fluegel L."/>
            <person name="Davis C.M."/>
            <person name="Simpson J.R."/>
            <person name="Lauterbach L."/>
            <person name="Steele A.D."/>
            <person name="Gui C."/>
            <person name="Meng S."/>
            <person name="Li G."/>
            <person name="Viehrig K."/>
            <person name="Ye F."/>
            <person name="Su P."/>
            <person name="Kiefer A.F."/>
            <person name="Nichols A."/>
            <person name="Cepeda A.J."/>
            <person name="Yan W."/>
            <person name="Fan B."/>
            <person name="Jiang Y."/>
            <person name="Adhikari A."/>
            <person name="Zheng C.-J."/>
            <person name="Schuster L."/>
            <person name="Cowan T.M."/>
            <person name="Smanski M.J."/>
            <person name="Chevrette M.G."/>
            <person name="De Carvalho L.P.S."/>
            <person name="Shen B."/>
        </authorList>
    </citation>
    <scope>NUCLEOTIDE SEQUENCE [LARGE SCALE GENOMIC DNA]</scope>
    <source>
        <strain evidence="5 6">NPDC019481</strain>
    </source>
</reference>
<dbReference type="RefSeq" id="WP_397408144.1">
    <property type="nucleotide sequence ID" value="NZ_JBIRYI010000024.1"/>
</dbReference>
<organism evidence="5 6">
    <name type="scientific">Promicromonospora kroppenstedtii</name>
    <dbReference type="NCBI Taxonomy" id="440482"/>
    <lineage>
        <taxon>Bacteria</taxon>
        <taxon>Bacillati</taxon>
        <taxon>Actinomycetota</taxon>
        <taxon>Actinomycetes</taxon>
        <taxon>Micrococcales</taxon>
        <taxon>Promicromonosporaceae</taxon>
        <taxon>Promicromonospora</taxon>
    </lineage>
</organism>
<name>A0ABW7XS03_9MICO</name>
<dbReference type="Gene3D" id="3.40.190.10">
    <property type="entry name" value="Periplasmic binding protein-like II"/>
    <property type="match status" value="2"/>
</dbReference>
<dbReference type="CDD" id="cd13538">
    <property type="entry name" value="PBP2_ModA_like_1"/>
    <property type="match status" value="1"/>
</dbReference>
<evidence type="ECO:0000256" key="2">
    <source>
        <dbReference type="ARBA" id="ARBA00022723"/>
    </source>
</evidence>
<comment type="caution">
    <text evidence="5">The sequence shown here is derived from an EMBL/GenBank/DDBJ whole genome shotgun (WGS) entry which is preliminary data.</text>
</comment>
<comment type="similarity">
    <text evidence="1">Belongs to the bacterial solute-binding protein ModA family.</text>
</comment>
<protein>
    <submittedName>
        <fullName evidence="5">Molybdate ABC transporter substrate-binding protein</fullName>
    </submittedName>
</protein>
<dbReference type="PIRSF" id="PIRSF004846">
    <property type="entry name" value="ModA"/>
    <property type="match status" value="1"/>
</dbReference>
<dbReference type="Proteomes" id="UP001611580">
    <property type="component" value="Unassembled WGS sequence"/>
</dbReference>
<proteinExistence type="inferred from homology"/>
<dbReference type="PANTHER" id="PTHR30632">
    <property type="entry name" value="MOLYBDATE-BINDING PERIPLASMIC PROTEIN"/>
    <property type="match status" value="1"/>
</dbReference>
<keyword evidence="2" id="KW-0479">Metal-binding</keyword>
<feature type="signal peptide" evidence="4">
    <location>
        <begin position="1"/>
        <end position="30"/>
    </location>
</feature>